<accession>A0A075MNU1</accession>
<name>A0A075MNU1_9ARCH</name>
<keyword evidence="3" id="KW-1185">Reference proteome</keyword>
<dbReference type="Proteomes" id="UP000028194">
    <property type="component" value="Chromosome"/>
</dbReference>
<feature type="transmembrane region" description="Helical" evidence="1">
    <location>
        <begin position="64"/>
        <end position="87"/>
    </location>
</feature>
<keyword evidence="1" id="KW-0812">Transmembrane</keyword>
<gene>
    <name evidence="2" type="ORF">NTE_00720</name>
</gene>
<evidence type="ECO:0000313" key="3">
    <source>
        <dbReference type="Proteomes" id="UP000028194"/>
    </source>
</evidence>
<sequence>MVESWLDLVSAILIFFAAIIPAYLSLKLNGNIQKMTVALTAFLFSHGIYHVVRMQGLESMADGFFEPASIVVLIAFGITYIGITSLSSSSSATSRKKGTSTGI</sequence>
<organism evidence="2 3">
    <name type="scientific">Candidatus Nitrososphaera evergladensis SR1</name>
    <dbReference type="NCBI Taxonomy" id="1459636"/>
    <lineage>
        <taxon>Archaea</taxon>
        <taxon>Nitrososphaerota</taxon>
        <taxon>Nitrososphaeria</taxon>
        <taxon>Nitrososphaerales</taxon>
        <taxon>Nitrososphaeraceae</taxon>
        <taxon>Nitrososphaera</taxon>
    </lineage>
</organism>
<dbReference type="HOGENOM" id="CLU_2257227_0_0_2"/>
<protein>
    <submittedName>
        <fullName evidence="2">Uncharacterized protein</fullName>
    </submittedName>
</protein>
<dbReference type="AlphaFoldDB" id="A0A075MNU1"/>
<dbReference type="STRING" id="1459636.NTE_00720"/>
<keyword evidence="1" id="KW-0472">Membrane</keyword>
<feature type="transmembrane region" description="Helical" evidence="1">
    <location>
        <begin position="6"/>
        <end position="24"/>
    </location>
</feature>
<dbReference type="EMBL" id="CP007174">
    <property type="protein sequence ID" value="AIF82800.1"/>
    <property type="molecule type" value="Genomic_DNA"/>
</dbReference>
<evidence type="ECO:0000256" key="1">
    <source>
        <dbReference type="SAM" id="Phobius"/>
    </source>
</evidence>
<proteinExistence type="predicted"/>
<dbReference type="KEGG" id="nev:NTE_00720"/>
<reference evidence="2 3" key="1">
    <citation type="journal article" date="2014" name="PLoS ONE">
        <title>Genome Sequence of Candidatus Nitrososphaera evergladensis from Group I.1b Enriched from Everglades Soil Reveals Novel Genomic Features of the Ammonia-Oxidizing Archaea.</title>
        <authorList>
            <person name="Zhalnina K.V."/>
            <person name="Dias R."/>
            <person name="Leonard M.T."/>
            <person name="Dorr de Quadros P."/>
            <person name="Camargo F.A."/>
            <person name="Drew J.C."/>
            <person name="Farmerie W.G."/>
            <person name="Daroub S.H."/>
            <person name="Triplett E.W."/>
        </authorList>
    </citation>
    <scope>NUCLEOTIDE SEQUENCE [LARGE SCALE GENOMIC DNA]</scope>
    <source>
        <strain evidence="2 3">SR1</strain>
    </source>
</reference>
<feature type="transmembrane region" description="Helical" evidence="1">
    <location>
        <begin position="36"/>
        <end position="52"/>
    </location>
</feature>
<evidence type="ECO:0000313" key="2">
    <source>
        <dbReference type="EMBL" id="AIF82800.1"/>
    </source>
</evidence>
<keyword evidence="1" id="KW-1133">Transmembrane helix</keyword>